<reference evidence="1 2" key="1">
    <citation type="journal article" date="2013" name="Sci. Rep.">
        <title>Extraordinary expansion of a Sorangium cellulosum genome from an alkaline milieu.</title>
        <authorList>
            <person name="Han K."/>
            <person name="Li Z.F."/>
            <person name="Peng R."/>
            <person name="Zhu L.P."/>
            <person name="Zhou T."/>
            <person name="Wang L.G."/>
            <person name="Li S.G."/>
            <person name="Zhang X.B."/>
            <person name="Hu W."/>
            <person name="Wu Z.H."/>
            <person name="Qin N."/>
            <person name="Li Y.Z."/>
        </authorList>
    </citation>
    <scope>NUCLEOTIDE SEQUENCE [LARGE SCALE GENOMIC DNA]</scope>
    <source>
        <strain evidence="1 2">So0157-2</strain>
    </source>
</reference>
<dbReference type="eggNOG" id="COG3500">
    <property type="taxonomic scope" value="Bacteria"/>
</dbReference>
<name>S4Y7U1_SORCE</name>
<organism evidence="1 2">
    <name type="scientific">Sorangium cellulosum So0157-2</name>
    <dbReference type="NCBI Taxonomy" id="1254432"/>
    <lineage>
        <taxon>Bacteria</taxon>
        <taxon>Pseudomonadati</taxon>
        <taxon>Myxococcota</taxon>
        <taxon>Polyangia</taxon>
        <taxon>Polyangiales</taxon>
        <taxon>Polyangiaceae</taxon>
        <taxon>Sorangium</taxon>
    </lineage>
</organism>
<dbReference type="SUPFAM" id="SSF69279">
    <property type="entry name" value="Phage tail proteins"/>
    <property type="match status" value="1"/>
</dbReference>
<gene>
    <name evidence="1" type="ORF">SCE1572_47670</name>
</gene>
<dbReference type="Gene3D" id="2.30.110.50">
    <property type="match status" value="1"/>
</dbReference>
<dbReference type="RefSeq" id="WP_020741369.1">
    <property type="nucleotide sequence ID" value="NC_021658.1"/>
</dbReference>
<proteinExistence type="predicted"/>
<evidence type="ECO:0008006" key="3">
    <source>
        <dbReference type="Google" id="ProtNLM"/>
    </source>
</evidence>
<dbReference type="EMBL" id="CP003969">
    <property type="protein sequence ID" value="AGP41502.1"/>
    <property type="molecule type" value="Genomic_DNA"/>
</dbReference>
<dbReference type="Pfam" id="PF05954">
    <property type="entry name" value="Phage_GPD"/>
    <property type="match status" value="1"/>
</dbReference>
<accession>S4Y7U1</accession>
<dbReference type="HOGENOM" id="CLU_697767_0_0_7"/>
<dbReference type="Proteomes" id="UP000014803">
    <property type="component" value="Chromosome"/>
</dbReference>
<dbReference type="Gene3D" id="3.55.50.10">
    <property type="entry name" value="Baseplate protein-like domains"/>
    <property type="match status" value="1"/>
</dbReference>
<evidence type="ECO:0000313" key="2">
    <source>
        <dbReference type="Proteomes" id="UP000014803"/>
    </source>
</evidence>
<dbReference type="PATRIC" id="fig|1254432.3.peg.10776"/>
<sequence>MPDPRLLVSVEGEPLEHAVLGLLTRIEVRESDADPTVAALRFNCAQSPEGDFSPVDDGIFTPAAKLSVDVEVPGGSTTRMFEGYVTHVRPHFETIESNSYVEVLAMDAAVLLHAEERVQAYPDATDRDAAEQIFQRYNIPFVGEATDARHEESRQLLVQRGTDWEFVQRLARRNGFVCYLDPDPQTGAVTAHFKPRALEDTPQPDLTILREAPNLTWIDLQAVMTGPVRAVGAAIDPIDKRLVRSDGAAKAPPLGEALLGGAVEGGLKQAGATAATALLRDPAPLEAAVAAEGSAATDRALSAVEARGEIDSTLYRGLLRSRRPVLIKGVGRAFAGVYYVRAVRTTIDEGVMRQTFVAERNALGLSGKEDFGQSAEEVPAS</sequence>
<protein>
    <recommendedName>
        <fullName evidence="3">Phage protein D</fullName>
    </recommendedName>
</protein>
<dbReference type="OrthoDB" id="262740at2"/>
<dbReference type="AlphaFoldDB" id="S4Y7U1"/>
<dbReference type="KEGG" id="scu:SCE1572_47670"/>
<evidence type="ECO:0000313" key="1">
    <source>
        <dbReference type="EMBL" id="AGP41502.1"/>
    </source>
</evidence>
<dbReference type="STRING" id="1254432.SCE1572_47670"/>